<evidence type="ECO:0000313" key="2">
    <source>
        <dbReference type="EMBL" id="SDF76784.1"/>
    </source>
</evidence>
<keyword evidence="3" id="KW-1185">Reference proteome</keyword>
<keyword evidence="1" id="KW-0472">Membrane</keyword>
<keyword evidence="1" id="KW-1133">Transmembrane helix</keyword>
<protein>
    <submittedName>
        <fullName evidence="2">Uncharacterized protein</fullName>
    </submittedName>
</protein>
<accession>A0A8G2BHP2</accession>
<proteinExistence type="predicted"/>
<dbReference type="EMBL" id="FNBW01000006">
    <property type="protein sequence ID" value="SDF76784.1"/>
    <property type="molecule type" value="Genomic_DNA"/>
</dbReference>
<feature type="transmembrane region" description="Helical" evidence="1">
    <location>
        <begin position="15"/>
        <end position="37"/>
    </location>
</feature>
<dbReference type="AlphaFoldDB" id="A0A8G2BHP2"/>
<gene>
    <name evidence="2" type="ORF">SAMN05660686_02275</name>
</gene>
<sequence length="121" mass="12222">MPTQPSSTPRSDPTLLNLLPAALAGIAMLAVAVFGLLAPSADTDARVAAVFPPWWSARDVMVSLAGSDTVILREGIAPTVLLLASPTPGLPQRLRRAGALLTIDPTAAAGCLGLSAATARG</sequence>
<evidence type="ECO:0000313" key="3">
    <source>
        <dbReference type="Proteomes" id="UP000198615"/>
    </source>
</evidence>
<evidence type="ECO:0000256" key="1">
    <source>
        <dbReference type="SAM" id="Phobius"/>
    </source>
</evidence>
<keyword evidence="1" id="KW-0812">Transmembrane</keyword>
<comment type="caution">
    <text evidence="2">The sequence shown here is derived from an EMBL/GenBank/DDBJ whole genome shotgun (WGS) entry which is preliminary data.</text>
</comment>
<organism evidence="2 3">
    <name type="scientific">Thalassobaculum litoreum DSM 18839</name>
    <dbReference type="NCBI Taxonomy" id="1123362"/>
    <lineage>
        <taxon>Bacteria</taxon>
        <taxon>Pseudomonadati</taxon>
        <taxon>Pseudomonadota</taxon>
        <taxon>Alphaproteobacteria</taxon>
        <taxon>Rhodospirillales</taxon>
        <taxon>Thalassobaculaceae</taxon>
        <taxon>Thalassobaculum</taxon>
    </lineage>
</organism>
<name>A0A8G2BHP2_9PROT</name>
<reference evidence="2 3" key="1">
    <citation type="submission" date="2016-10" db="EMBL/GenBank/DDBJ databases">
        <authorList>
            <person name="Varghese N."/>
            <person name="Submissions S."/>
        </authorList>
    </citation>
    <scope>NUCLEOTIDE SEQUENCE [LARGE SCALE GENOMIC DNA]</scope>
    <source>
        <strain evidence="2 3">DSM 18839</strain>
    </source>
</reference>
<dbReference type="Proteomes" id="UP000198615">
    <property type="component" value="Unassembled WGS sequence"/>
</dbReference>